<dbReference type="OrthoDB" id="5842234at2759"/>
<reference evidence="1 2" key="1">
    <citation type="submission" date="2018-11" db="EMBL/GenBank/DDBJ databases">
        <authorList>
            <consortium name="Pathogen Informatics"/>
        </authorList>
    </citation>
    <scope>NUCLEOTIDE SEQUENCE [LARGE SCALE GENOMIC DNA]</scope>
</reference>
<gene>
    <name evidence="1" type="ORF">HPBE_LOCUS10901</name>
</gene>
<dbReference type="SUPFAM" id="SSF56219">
    <property type="entry name" value="DNase I-like"/>
    <property type="match status" value="1"/>
</dbReference>
<keyword evidence="2" id="KW-1185">Reference proteome</keyword>
<evidence type="ECO:0000313" key="1">
    <source>
        <dbReference type="EMBL" id="VDO86719.1"/>
    </source>
</evidence>
<sequence length="229" mass="26126">MTKSRSTDVRLLKNGTLVTRGEQVPSRNVGDVGFIVHPSGPPHVDSHEILSARLAVLRIQLAHQKNMSIINCYSPTSAADEAEMNAFYEQLEVVVRSEKSFYKFVVGDFNARIGKAREDEYRIGNFGIGDRNENGNSLAGLISTTRVFHNNSLFQKKEHRRWTWESPNGKTHAEIDHIMSNRRWCLLDTSVVPSFCTGYDHRLIRAKIRFDHKLEKSACYRSKGRKHVV</sequence>
<reference evidence="3" key="2">
    <citation type="submission" date="2019-09" db="UniProtKB">
        <authorList>
            <consortium name="WormBaseParasite"/>
        </authorList>
    </citation>
    <scope>IDENTIFICATION</scope>
</reference>
<evidence type="ECO:0000313" key="3">
    <source>
        <dbReference type="WBParaSite" id="HPBE_0001090001-mRNA-1"/>
    </source>
</evidence>
<dbReference type="Gene3D" id="3.60.10.10">
    <property type="entry name" value="Endonuclease/exonuclease/phosphatase"/>
    <property type="match status" value="1"/>
</dbReference>
<dbReference type="PANTHER" id="PTHR23227:SF85">
    <property type="entry name" value="CRANIOFACIAL DEVELOPMENT PROTEIN 2"/>
    <property type="match status" value="1"/>
</dbReference>
<organism evidence="2 3">
    <name type="scientific">Heligmosomoides polygyrus</name>
    <name type="common">Parasitic roundworm</name>
    <dbReference type="NCBI Taxonomy" id="6339"/>
    <lineage>
        <taxon>Eukaryota</taxon>
        <taxon>Metazoa</taxon>
        <taxon>Ecdysozoa</taxon>
        <taxon>Nematoda</taxon>
        <taxon>Chromadorea</taxon>
        <taxon>Rhabditida</taxon>
        <taxon>Rhabditina</taxon>
        <taxon>Rhabditomorpha</taxon>
        <taxon>Strongyloidea</taxon>
        <taxon>Heligmosomidae</taxon>
        <taxon>Heligmosomoides</taxon>
    </lineage>
</organism>
<dbReference type="AlphaFoldDB" id="A0A183FSH8"/>
<dbReference type="PANTHER" id="PTHR23227">
    <property type="entry name" value="BUCENTAUR RELATED"/>
    <property type="match status" value="1"/>
</dbReference>
<name>A0A183FSH8_HELPZ</name>
<accession>A0A183FSH8</accession>
<dbReference type="WBParaSite" id="HPBE_0001090001-mRNA-1">
    <property type="protein sequence ID" value="HPBE_0001090001-mRNA-1"/>
    <property type="gene ID" value="HPBE_0001090001"/>
</dbReference>
<dbReference type="InterPro" id="IPR027124">
    <property type="entry name" value="Swc5/CFDP1/2"/>
</dbReference>
<dbReference type="EMBL" id="UZAH01026914">
    <property type="protein sequence ID" value="VDO86719.1"/>
    <property type="molecule type" value="Genomic_DNA"/>
</dbReference>
<evidence type="ECO:0000313" key="2">
    <source>
        <dbReference type="Proteomes" id="UP000050761"/>
    </source>
</evidence>
<dbReference type="InterPro" id="IPR036691">
    <property type="entry name" value="Endo/exonu/phosph_ase_sf"/>
</dbReference>
<dbReference type="Proteomes" id="UP000050761">
    <property type="component" value="Unassembled WGS sequence"/>
</dbReference>
<protein>
    <submittedName>
        <fullName evidence="3">Endo/exonuclease/phosphatase domain-containing protein</fullName>
    </submittedName>
</protein>
<proteinExistence type="predicted"/>
<accession>A0A3P7Z968</accession>